<accession>A0A2J1E025</accession>
<name>A0A2J1E025_9CHLR</name>
<reference evidence="1 2" key="1">
    <citation type="journal article" date="2017" name="FEMS Microbiol. Ecol.">
        <title>Reconstructed genomes of novel Dehalococcoides mccartyi strains from 1,2,3,4-tetrachlorodibenzo-p-dioxin-dechlorinating enrichment cultures reveal divergent reductive dehalogenase gene profiles.</title>
        <authorList>
            <person name="Dam H.T."/>
            <person name="Vollmers J."/>
            <person name="Kaster A.K."/>
            <person name="Haggblom M.M."/>
        </authorList>
    </citation>
    <scope>NUCLEOTIDE SEQUENCE [LARGE SCALE GENOMIC DNA]</scope>
    <source>
        <strain evidence="1 2">H1-3-2.001</strain>
    </source>
</reference>
<organism evidence="1 2">
    <name type="scientific">Dehalococcoides mccartyi</name>
    <dbReference type="NCBI Taxonomy" id="61435"/>
    <lineage>
        <taxon>Bacteria</taxon>
        <taxon>Bacillati</taxon>
        <taxon>Chloroflexota</taxon>
        <taxon>Dehalococcoidia</taxon>
        <taxon>Dehalococcoidales</taxon>
        <taxon>Dehalococcoidaceae</taxon>
        <taxon>Dehalococcoides</taxon>
    </lineage>
</organism>
<feature type="non-terminal residue" evidence="1">
    <location>
        <position position="1"/>
    </location>
</feature>
<proteinExistence type="predicted"/>
<evidence type="ECO:0000313" key="2">
    <source>
        <dbReference type="Proteomes" id="UP000233649"/>
    </source>
</evidence>
<dbReference type="AlphaFoldDB" id="A0A2J1E025"/>
<dbReference type="Proteomes" id="UP000233649">
    <property type="component" value="Unassembled WGS sequence"/>
</dbReference>
<evidence type="ECO:0000313" key="1">
    <source>
        <dbReference type="EMBL" id="PKH47787.1"/>
    </source>
</evidence>
<protein>
    <submittedName>
        <fullName evidence="1">Uncharacterized protein</fullName>
    </submittedName>
</protein>
<comment type="caution">
    <text evidence="1">The sequence shown here is derived from an EMBL/GenBank/DDBJ whole genome shotgun (WGS) entry which is preliminary data.</text>
</comment>
<dbReference type="EMBL" id="PHFD01000080">
    <property type="protein sequence ID" value="PKH47787.1"/>
    <property type="molecule type" value="Genomic_DNA"/>
</dbReference>
<gene>
    <name evidence="1" type="ORF">CVH13_00237</name>
</gene>
<sequence>GYQELLGVLKEWASECENQSFAITIEHQLVKPGYKQAEFIRGHLN</sequence>